<evidence type="ECO:0000256" key="1">
    <source>
        <dbReference type="ARBA" id="ARBA00022723"/>
    </source>
</evidence>
<dbReference type="OrthoDB" id="9784466at2"/>
<dbReference type="NCBIfam" id="TIGR01490">
    <property type="entry name" value="HAD-SF-IB-hyp1"/>
    <property type="match status" value="1"/>
</dbReference>
<evidence type="ECO:0000313" key="3">
    <source>
        <dbReference type="Proteomes" id="UP000286908"/>
    </source>
</evidence>
<dbReference type="InterPro" id="IPR023214">
    <property type="entry name" value="HAD_sf"/>
</dbReference>
<dbReference type="Proteomes" id="UP000286908">
    <property type="component" value="Unassembled WGS sequence"/>
</dbReference>
<dbReference type="NCBIfam" id="TIGR01488">
    <property type="entry name" value="HAD-SF-IB"/>
    <property type="match status" value="1"/>
</dbReference>
<dbReference type="SUPFAM" id="SSF56784">
    <property type="entry name" value="HAD-like"/>
    <property type="match status" value="1"/>
</dbReference>
<dbReference type="EMBL" id="NRQY01000001">
    <property type="protein sequence ID" value="RUT67395.1"/>
    <property type="molecule type" value="Genomic_DNA"/>
</dbReference>
<keyword evidence="2" id="KW-0378">Hydrolase</keyword>
<gene>
    <name evidence="2" type="ORF">CKG00_06180</name>
</gene>
<dbReference type="InterPro" id="IPR006385">
    <property type="entry name" value="HAD_hydro_SerB1"/>
</dbReference>
<dbReference type="PANTHER" id="PTHR43344:SF14">
    <property type="entry name" value="HAD-IB FAMILY HYDROLASE"/>
    <property type="match status" value="1"/>
</dbReference>
<protein>
    <submittedName>
        <fullName evidence="2">HAD family hydrolase</fullName>
    </submittedName>
</protein>
<sequence length="220" mass="25424">MHAPSPSEKPVLSVFDFDGTLTRRDSFVPFLRFAFGKRIFSLKMLRLVLPTLRCFSRKLTRDELKEVLITTFLTGTDARWVEKKAQEFCERYWHKMMRPEGLHAVAAEITSGAEVTLCSASPELVLRPFTERLGIKLIGTQLEEKDGILTGKINGNNCRCGQKIARLQQVYGDLSAYHMRAWGDSRGDYELLYAAGEPHWRHFHRNPAKYEKRRKQFSSR</sequence>
<accession>A0A433ZZ38</accession>
<dbReference type="Gene3D" id="1.20.1440.100">
    <property type="entry name" value="SG protein - dephosphorylation function"/>
    <property type="match status" value="1"/>
</dbReference>
<dbReference type="PANTHER" id="PTHR43344">
    <property type="entry name" value="PHOSPHOSERINE PHOSPHATASE"/>
    <property type="match status" value="1"/>
</dbReference>
<dbReference type="CDD" id="cd02612">
    <property type="entry name" value="HAD_PGPPase"/>
    <property type="match status" value="1"/>
</dbReference>
<proteinExistence type="predicted"/>
<keyword evidence="1" id="KW-0479">Metal-binding</keyword>
<dbReference type="InterPro" id="IPR050582">
    <property type="entry name" value="HAD-like_SerB"/>
</dbReference>
<organism evidence="2 3">
    <name type="scientific">Morganella morganii</name>
    <name type="common">Proteus morganii</name>
    <dbReference type="NCBI Taxonomy" id="582"/>
    <lineage>
        <taxon>Bacteria</taxon>
        <taxon>Pseudomonadati</taxon>
        <taxon>Pseudomonadota</taxon>
        <taxon>Gammaproteobacteria</taxon>
        <taxon>Enterobacterales</taxon>
        <taxon>Morganellaceae</taxon>
        <taxon>Morganella</taxon>
    </lineage>
</organism>
<name>A0A433ZZ38_MORMO</name>
<dbReference type="GO" id="GO:0005737">
    <property type="term" value="C:cytoplasm"/>
    <property type="evidence" value="ECO:0007669"/>
    <property type="project" value="TreeGrafter"/>
</dbReference>
<dbReference type="GO" id="GO:0006564">
    <property type="term" value="P:L-serine biosynthetic process"/>
    <property type="evidence" value="ECO:0007669"/>
    <property type="project" value="TreeGrafter"/>
</dbReference>
<dbReference type="InterPro" id="IPR036412">
    <property type="entry name" value="HAD-like_sf"/>
</dbReference>
<dbReference type="GO" id="GO:0000287">
    <property type="term" value="F:magnesium ion binding"/>
    <property type="evidence" value="ECO:0007669"/>
    <property type="project" value="TreeGrafter"/>
</dbReference>
<dbReference type="Pfam" id="PF12710">
    <property type="entry name" value="HAD"/>
    <property type="match status" value="1"/>
</dbReference>
<evidence type="ECO:0000313" key="2">
    <source>
        <dbReference type="EMBL" id="RUT67395.1"/>
    </source>
</evidence>
<reference evidence="2 3" key="1">
    <citation type="submission" date="2017-08" db="EMBL/GenBank/DDBJ databases">
        <title>Draft genome sequence of pheromone producing symbiont Morganella morganii, of the female New Zealand grass grub Costelytra giveni.</title>
        <authorList>
            <person name="Laugraud A."/>
            <person name="Young S.D."/>
            <person name="Hurst M.H."/>
        </authorList>
    </citation>
    <scope>NUCLEOTIDE SEQUENCE [LARGE SCALE GENOMIC DNA]</scope>
    <source>
        <strain evidence="2 3">MMsCG</strain>
    </source>
</reference>
<dbReference type="AlphaFoldDB" id="A0A433ZZ38"/>
<dbReference type="GO" id="GO:0036424">
    <property type="term" value="F:L-phosphoserine phosphatase activity"/>
    <property type="evidence" value="ECO:0007669"/>
    <property type="project" value="TreeGrafter"/>
</dbReference>
<comment type="caution">
    <text evidence="2">The sequence shown here is derived from an EMBL/GenBank/DDBJ whole genome shotgun (WGS) entry which is preliminary data.</text>
</comment>
<dbReference type="Gene3D" id="3.40.50.1000">
    <property type="entry name" value="HAD superfamily/HAD-like"/>
    <property type="match status" value="1"/>
</dbReference>